<evidence type="ECO:0000313" key="1">
    <source>
        <dbReference type="EMBL" id="QLI05350.1"/>
    </source>
</evidence>
<dbReference type="InterPro" id="IPR003462">
    <property type="entry name" value="ODC_Mu_crystall"/>
</dbReference>
<dbReference type="RefSeq" id="WP_179975857.1">
    <property type="nucleotide sequence ID" value="NZ_CP049075.1"/>
</dbReference>
<dbReference type="PANTHER" id="PTHR13812:SF19">
    <property type="entry name" value="KETIMINE REDUCTASE MU-CRYSTALLIN"/>
    <property type="match status" value="1"/>
</dbReference>
<dbReference type="AlphaFoldDB" id="A0A7H9CGW5"/>
<keyword evidence="2" id="KW-1185">Reference proteome</keyword>
<dbReference type="Gene3D" id="3.40.50.720">
    <property type="entry name" value="NAD(P)-binding Rossmann-like Domain"/>
    <property type="match status" value="1"/>
</dbReference>
<organism evidence="1 2">
    <name type="scientific">Candidatus Campylobacter infans</name>
    <dbReference type="NCBI Taxonomy" id="2561898"/>
    <lineage>
        <taxon>Bacteria</taxon>
        <taxon>Pseudomonadati</taxon>
        <taxon>Campylobacterota</taxon>
        <taxon>Epsilonproteobacteria</taxon>
        <taxon>Campylobacterales</taxon>
        <taxon>Campylobacteraceae</taxon>
        <taxon>Campylobacter</taxon>
    </lineage>
</organism>
<sequence>MLYLSQKDVENLINDDMDFVEKIIQKTFLNFKNKTFSLGGINKASHGMQMSYDLLGKKHLFIAMPGYLGEPFNVSGLKWHGPMLKNENQKRDSNYTLILNEPDTGLAFAIMGANAITDYRTAAISLLAAKTLASKNSQILSIIGPGKINLLLTKALIKHFDIKQILIKGRGLASALKFKSCVESLNKNIEIKILNNVNEACQNADIISINTGFDFKTLADMPLIKEKYIKPNATFVCSAFAYFSDLMIENAYKITDYYPMYEEYEKELGAPVYKKLSYIGNRFVDLIRLGKIQPNSVYNIFDIKNENFSDKIKIFSNGGIALFDLALGYEIYRLSKEKNLGIDLKNE</sequence>
<name>A0A7H9CGW5_9BACT</name>
<dbReference type="InterPro" id="IPR023401">
    <property type="entry name" value="ODC_N"/>
</dbReference>
<gene>
    <name evidence="1" type="primary">arcB</name>
    <name evidence="1" type="ORF">CINF_0836</name>
</gene>
<dbReference type="KEGG" id="cinf:CINF_0836"/>
<dbReference type="Proteomes" id="UP000509414">
    <property type="component" value="Chromosome"/>
</dbReference>
<dbReference type="EMBL" id="CP049075">
    <property type="protein sequence ID" value="QLI05350.1"/>
    <property type="molecule type" value="Genomic_DNA"/>
</dbReference>
<dbReference type="InterPro" id="IPR036291">
    <property type="entry name" value="NAD(P)-bd_dom_sf"/>
</dbReference>
<evidence type="ECO:0000313" key="2">
    <source>
        <dbReference type="Proteomes" id="UP000509414"/>
    </source>
</evidence>
<keyword evidence="1" id="KW-0456">Lyase</keyword>
<dbReference type="GO" id="GO:0005737">
    <property type="term" value="C:cytoplasm"/>
    <property type="evidence" value="ECO:0007669"/>
    <property type="project" value="TreeGrafter"/>
</dbReference>
<dbReference type="EC" id="4.3.1.12" evidence="1"/>
<reference evidence="1 2" key="1">
    <citation type="submission" date="2020-02" db="EMBL/GenBank/DDBJ databases">
        <title>Complete genome sequence of the novel Campylobacter species Candidatus Campylobacter infans.</title>
        <authorList>
            <person name="Duim B."/>
            <person name="Zomer A."/>
            <person name="van der Graaf L."/>
            <person name="Wagenaar J."/>
        </authorList>
    </citation>
    <scope>NUCLEOTIDE SEQUENCE [LARGE SCALE GENOMIC DNA]</scope>
    <source>
        <strain evidence="1 2">19S00001</strain>
    </source>
</reference>
<dbReference type="Gene3D" id="3.30.1780.10">
    <property type="entry name" value="ornithine cyclodeaminase, domain 1"/>
    <property type="match status" value="1"/>
</dbReference>
<dbReference type="SUPFAM" id="SSF51735">
    <property type="entry name" value="NAD(P)-binding Rossmann-fold domains"/>
    <property type="match status" value="1"/>
</dbReference>
<accession>A0A7H9CGW5</accession>
<dbReference type="PANTHER" id="PTHR13812">
    <property type="entry name" value="KETIMINE REDUCTASE MU-CRYSTALLIN"/>
    <property type="match status" value="1"/>
</dbReference>
<dbReference type="Pfam" id="PF02423">
    <property type="entry name" value="OCD_Mu_crystall"/>
    <property type="match status" value="1"/>
</dbReference>
<dbReference type="GO" id="GO:0008473">
    <property type="term" value="F:ornithine cyclodeaminase activity"/>
    <property type="evidence" value="ECO:0007669"/>
    <property type="project" value="UniProtKB-EC"/>
</dbReference>
<protein>
    <submittedName>
        <fullName evidence="1">Ornithine cyclodeaminase</fullName>
        <ecNumber evidence="1">4.3.1.12</ecNumber>
    </submittedName>
</protein>
<proteinExistence type="predicted"/>